<dbReference type="KEGG" id="kre:GWK63_05880"/>
<name>A0A181C9K6_9PROT</name>
<dbReference type="RefSeq" id="WP_039998735.1">
    <property type="nucleotide sequence ID" value="NZ_CALMTF010000080.1"/>
</dbReference>
<evidence type="ECO:0000313" key="2">
    <source>
        <dbReference type="Proteomes" id="UP000502533"/>
    </source>
</evidence>
<organism evidence="1 2">
    <name type="scientific">Komagataeibacter rhaeticus</name>
    <dbReference type="NCBI Taxonomy" id="215221"/>
    <lineage>
        <taxon>Bacteria</taxon>
        <taxon>Pseudomonadati</taxon>
        <taxon>Pseudomonadota</taxon>
        <taxon>Alphaproteobacteria</taxon>
        <taxon>Acetobacterales</taxon>
        <taxon>Acetobacteraceae</taxon>
        <taxon>Komagataeibacter</taxon>
    </lineage>
</organism>
<dbReference type="Proteomes" id="UP000502533">
    <property type="component" value="Chromosome"/>
</dbReference>
<protein>
    <submittedName>
        <fullName evidence="1">Uncharacterized protein</fullName>
    </submittedName>
</protein>
<accession>A0A181C9K6</accession>
<dbReference type="GeneID" id="85021675"/>
<evidence type="ECO:0000313" key="1">
    <source>
        <dbReference type="EMBL" id="QIP35064.1"/>
    </source>
</evidence>
<dbReference type="EMBL" id="CP050139">
    <property type="protein sequence ID" value="QIP35064.1"/>
    <property type="molecule type" value="Genomic_DNA"/>
</dbReference>
<gene>
    <name evidence="1" type="ORF">GWK63_05880</name>
</gene>
<dbReference type="InterPro" id="IPR011053">
    <property type="entry name" value="Single_hybrid_motif"/>
</dbReference>
<proteinExistence type="predicted"/>
<dbReference type="SUPFAM" id="SSF51230">
    <property type="entry name" value="Single hybrid motif"/>
    <property type="match status" value="1"/>
</dbReference>
<dbReference type="Gene3D" id="2.40.50.100">
    <property type="match status" value="1"/>
</dbReference>
<sequence>MNNAPKLIPAFDTLPDPDEIARIAGWLADAGLESLELSNDAGIRLLIRVPQAAQAEEGQDRLPAPARLAEAVDTVAATAPYFGHLCLTHPLRDVPFAPVGAQVSRNDVVALLTLESLQLPVRAPVSGEVVDVVAQPGALLGYGAKILEIRPDHQD</sequence>
<dbReference type="AlphaFoldDB" id="A0A181C9K6"/>
<reference evidence="1 2" key="1">
    <citation type="submission" date="2020-03" db="EMBL/GenBank/DDBJ databases">
        <title>Isolation of cellulose-producing strains, genome characterization and application of the synthesized cellulose films as an economical and sustainable material for piezoelectric sensor construction.</title>
        <authorList>
            <person name="Mangayil R.K."/>
        </authorList>
    </citation>
    <scope>NUCLEOTIDE SEQUENCE [LARGE SCALE GENOMIC DNA]</scope>
    <source>
        <strain evidence="1 2">ENS 9a1a</strain>
    </source>
</reference>
<keyword evidence="2" id="KW-1185">Reference proteome</keyword>